<name>A0A5N4ATA2_PHOPY</name>
<gene>
    <name evidence="2" type="ORF">PPYR_06314</name>
</gene>
<evidence type="ECO:0000313" key="2">
    <source>
        <dbReference type="EMBL" id="KAB0800574.1"/>
    </source>
</evidence>
<dbReference type="AlphaFoldDB" id="A0A5N4ATA2"/>
<evidence type="ECO:0000256" key="1">
    <source>
        <dbReference type="SAM" id="SignalP"/>
    </source>
</evidence>
<dbReference type="InParanoid" id="A0A5N4ATA2"/>
<dbReference type="Pfam" id="PF06101">
    <property type="entry name" value="Vps62"/>
    <property type="match status" value="1"/>
</dbReference>
<dbReference type="PANTHER" id="PTHR48174">
    <property type="entry name" value="DUF946 FAMILY PROTEIN"/>
    <property type="match status" value="1"/>
</dbReference>
<feature type="chain" id="PRO_5024464681" description="Vacuolar protein sorting-associated protein 62" evidence="1">
    <location>
        <begin position="23"/>
        <end position="363"/>
    </location>
</feature>
<protein>
    <recommendedName>
        <fullName evidence="4">Vacuolar protein sorting-associated protein 62</fullName>
    </recommendedName>
</protein>
<keyword evidence="3" id="KW-1185">Reference proteome</keyword>
<accession>A0A5N4ATA2</accession>
<evidence type="ECO:0000313" key="3">
    <source>
        <dbReference type="Proteomes" id="UP000327044"/>
    </source>
</evidence>
<evidence type="ECO:0008006" key="4">
    <source>
        <dbReference type="Google" id="ProtNLM"/>
    </source>
</evidence>
<keyword evidence="1" id="KW-0732">Signal</keyword>
<sequence length="363" mass="41322">MTVANFFLVVIEVLFLGVFIRADTFSKIEELISQWAPVVWLAPDDKYLPLSVEEFLSHVEVAQQPTPLFDTEAQMPYGPGSEQFYLVTRKDLGTLLNDGNSFLHGRNPTTHNIPVYTIVTPCSPNLSFHSSNANRLSDNVRALYDKLEPNPHFHVVYWMFFPYNEGKEICVIGKVPTPIIFGSCLGQRKIFGNHVGDWEHISLSFNGNGYPDAMYVSVHDAGVYYKYDVKSRQFKYINQVTKKGILQRPKFPKETKMQNNHPVVFSAKGSHGLWSAPGNHYFVKVPRLTDENGYGIKWETWRNLKIYFLGTSAIPSWMKYKGKWGNPQSNCFISKKLGFCEVSDGPTGILERSNDFNCSQSVH</sequence>
<proteinExistence type="predicted"/>
<dbReference type="PANTHER" id="PTHR48174:SF5">
    <property type="entry name" value="VACUOLAR PROTEIN SORTING-ASSOCIATED PROTEIN 62"/>
    <property type="match status" value="1"/>
</dbReference>
<organism evidence="2 3">
    <name type="scientific">Photinus pyralis</name>
    <name type="common">Common eastern firefly</name>
    <name type="synonym">Lampyris pyralis</name>
    <dbReference type="NCBI Taxonomy" id="7054"/>
    <lineage>
        <taxon>Eukaryota</taxon>
        <taxon>Metazoa</taxon>
        <taxon>Ecdysozoa</taxon>
        <taxon>Arthropoda</taxon>
        <taxon>Hexapoda</taxon>
        <taxon>Insecta</taxon>
        <taxon>Pterygota</taxon>
        <taxon>Neoptera</taxon>
        <taxon>Endopterygota</taxon>
        <taxon>Coleoptera</taxon>
        <taxon>Polyphaga</taxon>
        <taxon>Elateriformia</taxon>
        <taxon>Elateroidea</taxon>
        <taxon>Lampyridae</taxon>
        <taxon>Lampyrinae</taxon>
        <taxon>Photinus</taxon>
    </lineage>
</organism>
<reference evidence="2 3" key="1">
    <citation type="journal article" date="2018" name="Elife">
        <title>Firefly genomes illuminate parallel origins of bioluminescence in beetles.</title>
        <authorList>
            <person name="Fallon T.R."/>
            <person name="Lower S.E."/>
            <person name="Chang C.H."/>
            <person name="Bessho-Uehara M."/>
            <person name="Martin G.J."/>
            <person name="Bewick A.J."/>
            <person name="Behringer M."/>
            <person name="Debat H.J."/>
            <person name="Wong I."/>
            <person name="Day J.C."/>
            <person name="Suvorov A."/>
            <person name="Silva C.J."/>
            <person name="Stanger-Hall K.F."/>
            <person name="Hall D.W."/>
            <person name="Schmitz R.J."/>
            <person name="Nelson D.R."/>
            <person name="Lewis S.M."/>
            <person name="Shigenobu S."/>
            <person name="Bybee S.M."/>
            <person name="Larracuente A.M."/>
            <person name="Oba Y."/>
            <person name="Weng J.K."/>
        </authorList>
    </citation>
    <scope>NUCLEOTIDE SEQUENCE [LARGE SCALE GENOMIC DNA]</scope>
    <source>
        <strain evidence="2">1611_PpyrPB1</strain>
        <tissue evidence="2">Whole body</tissue>
    </source>
</reference>
<comment type="caution">
    <text evidence="2">The sequence shown here is derived from an EMBL/GenBank/DDBJ whole genome shotgun (WGS) entry which is preliminary data.</text>
</comment>
<feature type="signal peptide" evidence="1">
    <location>
        <begin position="1"/>
        <end position="22"/>
    </location>
</feature>
<dbReference type="EMBL" id="VVIM01000004">
    <property type="protein sequence ID" value="KAB0800574.1"/>
    <property type="molecule type" value="Genomic_DNA"/>
</dbReference>
<dbReference type="Proteomes" id="UP000327044">
    <property type="component" value="Unassembled WGS sequence"/>
</dbReference>
<dbReference type="InterPro" id="IPR009291">
    <property type="entry name" value="Vps62"/>
</dbReference>
<dbReference type="OrthoDB" id="188042at2759"/>